<evidence type="ECO:0000313" key="3">
    <source>
        <dbReference type="Proteomes" id="UP001201262"/>
    </source>
</evidence>
<dbReference type="InterPro" id="IPR020843">
    <property type="entry name" value="ER"/>
</dbReference>
<dbReference type="SUPFAM" id="SSF51735">
    <property type="entry name" value="NAD(P)-binding Rossmann-fold domains"/>
    <property type="match status" value="1"/>
</dbReference>
<dbReference type="AlphaFoldDB" id="A0AAD4Q120"/>
<accession>A0AAD4Q120</accession>
<dbReference type="SUPFAM" id="SSF50129">
    <property type="entry name" value="GroES-like"/>
    <property type="match status" value="1"/>
</dbReference>
<dbReference type="InterPro" id="IPR013149">
    <property type="entry name" value="ADH-like_C"/>
</dbReference>
<dbReference type="PANTHER" id="PTHR45033">
    <property type="match status" value="1"/>
</dbReference>
<dbReference type="InterPro" id="IPR052711">
    <property type="entry name" value="Zinc_ADH-like"/>
</dbReference>
<sequence>MTHFTTTQSIPKITKQWIVDGQNGLDSLKYTEGPIPDLGDTQVLVKIHAVSLNYRDLIIPQGKYPWPVKPGVVPGSDGAGIVLAVGKNVTRFQPGDKVVTMLNQLHIAGPVTNQSNKHGLGGSVDGTLRTIGAFDEQGLVPVPECLTYIEAATLPCAGLTAWNALFGLSGKAVTAGQYVLTQGTGGVSIFALQFAKAVGARVIATTSSNEKALFLQRLGADHVINYRETPDWGSRVKQLTPGGVGVDLVVEVAGPTTLKQSAASVKLDGTISVVGFVGGESKETMPSLLDTWINLFTARGLWVGSRLQMEDMCRAIEANPDRLHPVVDPRVFKLSQVKEAYEYLASGKHQGKVCVEIEH</sequence>
<dbReference type="Proteomes" id="UP001201262">
    <property type="component" value="Unassembled WGS sequence"/>
</dbReference>
<evidence type="ECO:0000313" key="2">
    <source>
        <dbReference type="EMBL" id="KAH8701809.1"/>
    </source>
</evidence>
<dbReference type="Pfam" id="PF00107">
    <property type="entry name" value="ADH_zinc_N"/>
    <property type="match status" value="1"/>
</dbReference>
<organism evidence="2 3">
    <name type="scientific">Talaromyces proteolyticus</name>
    <dbReference type="NCBI Taxonomy" id="1131652"/>
    <lineage>
        <taxon>Eukaryota</taxon>
        <taxon>Fungi</taxon>
        <taxon>Dikarya</taxon>
        <taxon>Ascomycota</taxon>
        <taxon>Pezizomycotina</taxon>
        <taxon>Eurotiomycetes</taxon>
        <taxon>Eurotiomycetidae</taxon>
        <taxon>Eurotiales</taxon>
        <taxon>Trichocomaceae</taxon>
        <taxon>Talaromyces</taxon>
        <taxon>Talaromyces sect. Bacilispori</taxon>
    </lineage>
</organism>
<dbReference type="EMBL" id="JAJTJA010000003">
    <property type="protein sequence ID" value="KAH8701809.1"/>
    <property type="molecule type" value="Genomic_DNA"/>
</dbReference>
<dbReference type="RefSeq" id="XP_046075185.1">
    <property type="nucleotide sequence ID" value="XM_046210666.1"/>
</dbReference>
<dbReference type="SMART" id="SM00829">
    <property type="entry name" value="PKS_ER"/>
    <property type="match status" value="1"/>
</dbReference>
<gene>
    <name evidence="2" type="ORF">BGW36DRAFT_289440</name>
</gene>
<dbReference type="InterPro" id="IPR011032">
    <property type="entry name" value="GroES-like_sf"/>
</dbReference>
<feature type="domain" description="Enoyl reductase (ER)" evidence="1">
    <location>
        <begin position="24"/>
        <end position="355"/>
    </location>
</feature>
<reference evidence="2" key="1">
    <citation type="submission" date="2021-12" db="EMBL/GenBank/DDBJ databases">
        <title>Convergent genome expansion in fungi linked to evolution of root-endophyte symbiosis.</title>
        <authorList>
            <consortium name="DOE Joint Genome Institute"/>
            <person name="Ke Y.-H."/>
            <person name="Bonito G."/>
            <person name="Liao H.-L."/>
            <person name="Looney B."/>
            <person name="Rojas-Flechas A."/>
            <person name="Nash J."/>
            <person name="Hameed K."/>
            <person name="Schadt C."/>
            <person name="Martin F."/>
            <person name="Crous P.W."/>
            <person name="Miettinen O."/>
            <person name="Magnuson J.K."/>
            <person name="Labbe J."/>
            <person name="Jacobson D."/>
            <person name="Doktycz M.J."/>
            <person name="Veneault-Fourrey C."/>
            <person name="Kuo A."/>
            <person name="Mondo S."/>
            <person name="Calhoun S."/>
            <person name="Riley R."/>
            <person name="Ohm R."/>
            <person name="LaButti K."/>
            <person name="Andreopoulos B."/>
            <person name="Pangilinan J."/>
            <person name="Nolan M."/>
            <person name="Tritt A."/>
            <person name="Clum A."/>
            <person name="Lipzen A."/>
            <person name="Daum C."/>
            <person name="Barry K."/>
            <person name="Grigoriev I.V."/>
            <person name="Vilgalys R."/>
        </authorList>
    </citation>
    <scope>NUCLEOTIDE SEQUENCE</scope>
    <source>
        <strain evidence="2">PMI_201</strain>
    </source>
</reference>
<dbReference type="GO" id="GO:0016491">
    <property type="term" value="F:oxidoreductase activity"/>
    <property type="evidence" value="ECO:0007669"/>
    <property type="project" value="InterPro"/>
</dbReference>
<evidence type="ECO:0000259" key="1">
    <source>
        <dbReference type="SMART" id="SM00829"/>
    </source>
</evidence>
<dbReference type="CDD" id="cd08276">
    <property type="entry name" value="MDR7"/>
    <property type="match status" value="1"/>
</dbReference>
<protein>
    <submittedName>
        <fullName evidence="2">Alcohol dehydrogenase</fullName>
    </submittedName>
</protein>
<name>A0AAD4Q120_9EURO</name>
<dbReference type="PANTHER" id="PTHR45033:SF2">
    <property type="entry name" value="ZINC-TYPE ALCOHOL DEHYDROGENASE-LIKE PROTEIN C1773.06C"/>
    <property type="match status" value="1"/>
</dbReference>
<dbReference type="GeneID" id="70240953"/>
<dbReference type="InterPro" id="IPR036291">
    <property type="entry name" value="NAD(P)-bd_dom_sf"/>
</dbReference>
<keyword evidence="3" id="KW-1185">Reference proteome</keyword>
<dbReference type="Gene3D" id="3.40.50.720">
    <property type="entry name" value="NAD(P)-binding Rossmann-like Domain"/>
    <property type="match status" value="1"/>
</dbReference>
<dbReference type="Pfam" id="PF08240">
    <property type="entry name" value="ADH_N"/>
    <property type="match status" value="1"/>
</dbReference>
<dbReference type="InterPro" id="IPR013154">
    <property type="entry name" value="ADH-like_N"/>
</dbReference>
<dbReference type="Gene3D" id="3.90.180.10">
    <property type="entry name" value="Medium-chain alcohol dehydrogenases, catalytic domain"/>
    <property type="match status" value="1"/>
</dbReference>
<proteinExistence type="predicted"/>
<comment type="caution">
    <text evidence="2">The sequence shown here is derived from an EMBL/GenBank/DDBJ whole genome shotgun (WGS) entry which is preliminary data.</text>
</comment>